<proteinExistence type="predicted"/>
<organism evidence="2 3">
    <name type="scientific">Postia placenta MAD-698-R-SB12</name>
    <dbReference type="NCBI Taxonomy" id="670580"/>
    <lineage>
        <taxon>Eukaryota</taxon>
        <taxon>Fungi</taxon>
        <taxon>Dikarya</taxon>
        <taxon>Basidiomycota</taxon>
        <taxon>Agaricomycotina</taxon>
        <taxon>Agaricomycetes</taxon>
        <taxon>Polyporales</taxon>
        <taxon>Adustoporiaceae</taxon>
        <taxon>Rhodonia</taxon>
    </lineage>
</organism>
<evidence type="ECO:0000313" key="3">
    <source>
        <dbReference type="Proteomes" id="UP000194127"/>
    </source>
</evidence>
<keyword evidence="3" id="KW-1185">Reference proteome</keyword>
<accession>A0A1X6N3X4</accession>
<dbReference type="AlphaFoldDB" id="A0A1X6N3X4"/>
<feature type="region of interest" description="Disordered" evidence="1">
    <location>
        <begin position="67"/>
        <end position="174"/>
    </location>
</feature>
<evidence type="ECO:0000256" key="1">
    <source>
        <dbReference type="SAM" id="MobiDB-lite"/>
    </source>
</evidence>
<evidence type="ECO:0008006" key="4">
    <source>
        <dbReference type="Google" id="ProtNLM"/>
    </source>
</evidence>
<feature type="compositionally biased region" description="Pro residues" evidence="1">
    <location>
        <begin position="198"/>
        <end position="217"/>
    </location>
</feature>
<feature type="compositionally biased region" description="Low complexity" evidence="1">
    <location>
        <begin position="122"/>
        <end position="132"/>
    </location>
</feature>
<reference evidence="2 3" key="1">
    <citation type="submission" date="2017-04" db="EMBL/GenBank/DDBJ databases">
        <title>Genome Sequence of the Model Brown-Rot Fungus Postia placenta SB12.</title>
        <authorList>
            <consortium name="DOE Joint Genome Institute"/>
            <person name="Gaskell J."/>
            <person name="Kersten P."/>
            <person name="Larrondo L.F."/>
            <person name="Canessa P."/>
            <person name="Martinez D."/>
            <person name="Hibbett D."/>
            <person name="Schmoll M."/>
            <person name="Kubicek C.P."/>
            <person name="Martinez A.T."/>
            <person name="Yadav J."/>
            <person name="Master E."/>
            <person name="Magnuson J.K."/>
            <person name="James T."/>
            <person name="Yaver D."/>
            <person name="Berka R."/>
            <person name="Labutti K."/>
            <person name="Lipzen A."/>
            <person name="Aerts A."/>
            <person name="Barry K."/>
            <person name="Henrissat B."/>
            <person name="Blanchette R."/>
            <person name="Grigoriev I."/>
            <person name="Cullen D."/>
        </authorList>
    </citation>
    <scope>NUCLEOTIDE SEQUENCE [LARGE SCALE GENOMIC DNA]</scope>
    <source>
        <strain evidence="2 3">MAD-698-R-SB12</strain>
    </source>
</reference>
<dbReference type="Gene3D" id="2.30.110.10">
    <property type="entry name" value="Electron Transport, Fmn-binding Protein, Chain A"/>
    <property type="match status" value="1"/>
</dbReference>
<dbReference type="Proteomes" id="UP000194127">
    <property type="component" value="Unassembled WGS sequence"/>
</dbReference>
<dbReference type="GeneID" id="36325735"/>
<name>A0A1X6N3X4_9APHY</name>
<dbReference type="InterPro" id="IPR036047">
    <property type="entry name" value="F-box-like_dom_sf"/>
</dbReference>
<feature type="compositionally biased region" description="Basic and acidic residues" evidence="1">
    <location>
        <begin position="95"/>
        <end position="104"/>
    </location>
</feature>
<dbReference type="SUPFAM" id="SSF81383">
    <property type="entry name" value="F-box domain"/>
    <property type="match status" value="1"/>
</dbReference>
<dbReference type="RefSeq" id="XP_024339926.1">
    <property type="nucleotide sequence ID" value="XM_024480785.1"/>
</dbReference>
<evidence type="ECO:0000313" key="2">
    <source>
        <dbReference type="EMBL" id="OSX63132.1"/>
    </source>
</evidence>
<feature type="compositionally biased region" description="Polar residues" evidence="1">
    <location>
        <begin position="137"/>
        <end position="147"/>
    </location>
</feature>
<dbReference type="STRING" id="670580.A0A1X6N3X4"/>
<protein>
    <recommendedName>
        <fullName evidence="4">F-box domain-containing protein</fullName>
    </recommendedName>
</protein>
<feature type="compositionally biased region" description="Low complexity" evidence="1">
    <location>
        <begin position="148"/>
        <end position="167"/>
    </location>
</feature>
<dbReference type="EMBL" id="KZ110596">
    <property type="protein sequence ID" value="OSX63132.1"/>
    <property type="molecule type" value="Genomic_DNA"/>
</dbReference>
<gene>
    <name evidence="2" type="ORF">POSPLADRAFT_1056493</name>
</gene>
<dbReference type="OrthoDB" id="2693279at2759"/>
<feature type="region of interest" description="Disordered" evidence="1">
    <location>
        <begin position="198"/>
        <end position="223"/>
    </location>
</feature>
<sequence>MSDHRGVLSQRQRRGSQIILCPPVGLCASRPRASTLSAPSVLSTGITIQSHLVLVAAPRWRPRLPSAPLAVHAGRRSPVQRTHGTPRPRVPAPTRSREFVRGDTPRFSGTQDAHATRDTRHTASSAATTTRAPFAVSISSVSVQRTTGPARGASASTPSAPRAAHSSSTDHRDGHITAVLSPPALLLIHIHIHIPSAPAPPPSAAKPPISTPPPTPARPASRAPAPIQTLPAELLEHVLLLAAPASPAAPAALARTCRAFAALVYAAPDQHLWRALFLRAWDDPRALSGEAGVSSREGAGAGIDWGREYRRRVAAQRWFASARADGAGAGTMGAHDVARTADALEALVVASPPTSSPRSFAVNLVSDPFAQHANACAVNAPPHASKWALSGLTHAPSISPPRTRRAAWGARSARSAPARLASSNCAGPASYIIAAGRSGYIHIAHCKLLSCPVTIYSDIWLPILACKLPRLVALAPRLPRI</sequence>
<dbReference type="InterPro" id="IPR012349">
    <property type="entry name" value="Split_barrel_FMN-bd"/>
</dbReference>